<organism evidence="1 2">
    <name type="scientific">Senna tora</name>
    <dbReference type="NCBI Taxonomy" id="362788"/>
    <lineage>
        <taxon>Eukaryota</taxon>
        <taxon>Viridiplantae</taxon>
        <taxon>Streptophyta</taxon>
        <taxon>Embryophyta</taxon>
        <taxon>Tracheophyta</taxon>
        <taxon>Spermatophyta</taxon>
        <taxon>Magnoliopsida</taxon>
        <taxon>eudicotyledons</taxon>
        <taxon>Gunneridae</taxon>
        <taxon>Pentapetalae</taxon>
        <taxon>rosids</taxon>
        <taxon>fabids</taxon>
        <taxon>Fabales</taxon>
        <taxon>Fabaceae</taxon>
        <taxon>Caesalpinioideae</taxon>
        <taxon>Cassia clade</taxon>
        <taxon>Senna</taxon>
    </lineage>
</organism>
<protein>
    <submittedName>
        <fullName evidence="1">Disease resistance-like protein DSC1</fullName>
    </submittedName>
</protein>
<name>A0A834T3S7_9FABA</name>
<proteinExistence type="predicted"/>
<dbReference type="InterPro" id="IPR032675">
    <property type="entry name" value="LRR_dom_sf"/>
</dbReference>
<dbReference type="Gene3D" id="3.80.10.10">
    <property type="entry name" value="Ribonuclease Inhibitor"/>
    <property type="match status" value="1"/>
</dbReference>
<accession>A0A834T3S7</accession>
<dbReference type="Proteomes" id="UP000634136">
    <property type="component" value="Unassembled WGS sequence"/>
</dbReference>
<evidence type="ECO:0000313" key="1">
    <source>
        <dbReference type="EMBL" id="KAF7814125.1"/>
    </source>
</evidence>
<sequence>MPASIKLLPCLKSLHVSNCRTLKCLPELPSSIQEVKAVNCSSLEIVHFTSLKPKMACAQFQNCVKLDIHERIKQRRGTCDSEILLEMVYDCDILDIKEWGMCPTYASEYQDFINGMESKFETCASAMGVGWWDEIEDEEETVHPNHESSENSMFRFLFGASQSQPMELFGSIVSLFAVLEIVLWIIPANHIFEFFQTFAAFETELTKGFRMDMNASETGKLITG</sequence>
<reference evidence="1" key="1">
    <citation type="submission" date="2020-09" db="EMBL/GenBank/DDBJ databases">
        <title>Genome-Enabled Discovery of Anthraquinone Biosynthesis in Senna tora.</title>
        <authorList>
            <person name="Kang S.-H."/>
            <person name="Pandey R.P."/>
            <person name="Lee C.-M."/>
            <person name="Sim J.-S."/>
            <person name="Jeong J.-T."/>
            <person name="Choi B.-S."/>
            <person name="Jung M."/>
            <person name="Ginzburg D."/>
            <person name="Zhao K."/>
            <person name="Won S.Y."/>
            <person name="Oh T.-J."/>
            <person name="Yu Y."/>
            <person name="Kim N.-H."/>
            <person name="Lee O.R."/>
            <person name="Lee T.-H."/>
            <person name="Bashyal P."/>
            <person name="Kim T.-S."/>
            <person name="Lee W.-H."/>
            <person name="Kawkins C."/>
            <person name="Kim C.-K."/>
            <person name="Kim J.S."/>
            <person name="Ahn B.O."/>
            <person name="Rhee S.Y."/>
            <person name="Sohng J.K."/>
        </authorList>
    </citation>
    <scope>NUCLEOTIDE SEQUENCE</scope>
    <source>
        <tissue evidence="1">Leaf</tissue>
    </source>
</reference>
<gene>
    <name evidence="1" type="ORF">G2W53_028094</name>
</gene>
<dbReference type="EMBL" id="JAAIUW010000009">
    <property type="protein sequence ID" value="KAF7814125.1"/>
    <property type="molecule type" value="Genomic_DNA"/>
</dbReference>
<evidence type="ECO:0000313" key="2">
    <source>
        <dbReference type="Proteomes" id="UP000634136"/>
    </source>
</evidence>
<comment type="caution">
    <text evidence="1">The sequence shown here is derived from an EMBL/GenBank/DDBJ whole genome shotgun (WGS) entry which is preliminary data.</text>
</comment>
<dbReference type="AlphaFoldDB" id="A0A834T3S7"/>
<dbReference type="OrthoDB" id="1397799at2759"/>
<keyword evidence="2" id="KW-1185">Reference proteome</keyword>